<reference evidence="1" key="1">
    <citation type="journal article" date="2021" name="Microb. Physiol.">
        <title>Proteogenomic Insights into the Physiology of Marine, Sulfate-Reducing, Filamentous Desulfonema limicola and Desulfonema magnum.</title>
        <authorList>
            <person name="Schnaars V."/>
            <person name="Wohlbrand L."/>
            <person name="Scheve S."/>
            <person name="Hinrichs C."/>
            <person name="Reinhardt R."/>
            <person name="Rabus R."/>
        </authorList>
    </citation>
    <scope>NUCLEOTIDE SEQUENCE</scope>
    <source>
        <strain evidence="1">4be13</strain>
    </source>
</reference>
<dbReference type="Proteomes" id="UP000663722">
    <property type="component" value="Chromosome"/>
</dbReference>
<dbReference type="AlphaFoldDB" id="A0A975BWP2"/>
<dbReference type="EMBL" id="CP061800">
    <property type="protein sequence ID" value="QTA92737.1"/>
    <property type="molecule type" value="Genomic_DNA"/>
</dbReference>
<evidence type="ECO:0000313" key="2">
    <source>
        <dbReference type="Proteomes" id="UP000663722"/>
    </source>
</evidence>
<name>A0A975BWP2_9BACT</name>
<sequence>MSAGKDQLFLLPIKKDCRIIYFCCLSNSQTCLFSSDNCTLDVQIFYVIPAKAGITGFLLEPGQKI</sequence>
<keyword evidence="2" id="KW-1185">Reference proteome</keyword>
<gene>
    <name evidence="1" type="ORF">dnm_088260</name>
</gene>
<accession>A0A975BWP2</accession>
<dbReference type="KEGG" id="dmm:dnm_088260"/>
<organism evidence="1 2">
    <name type="scientific">Desulfonema magnum</name>
    <dbReference type="NCBI Taxonomy" id="45655"/>
    <lineage>
        <taxon>Bacteria</taxon>
        <taxon>Pseudomonadati</taxon>
        <taxon>Thermodesulfobacteriota</taxon>
        <taxon>Desulfobacteria</taxon>
        <taxon>Desulfobacterales</taxon>
        <taxon>Desulfococcaceae</taxon>
        <taxon>Desulfonema</taxon>
    </lineage>
</organism>
<evidence type="ECO:0000313" key="1">
    <source>
        <dbReference type="EMBL" id="QTA92737.1"/>
    </source>
</evidence>
<proteinExistence type="predicted"/>
<protein>
    <submittedName>
        <fullName evidence="1">Uncharacterized protein</fullName>
    </submittedName>
</protein>